<reference evidence="2 3" key="1">
    <citation type="submission" date="2019-11" db="EMBL/GenBank/DDBJ databases">
        <title>Venturia inaequalis Genome Resource.</title>
        <authorList>
            <person name="Lichtner F.J."/>
        </authorList>
    </citation>
    <scope>NUCLEOTIDE SEQUENCE [LARGE SCALE GENOMIC DNA]</scope>
    <source>
        <strain evidence="2">Bline_iso_100314</strain>
    </source>
</reference>
<proteinExistence type="predicted"/>
<comment type="caution">
    <text evidence="2">The sequence shown here is derived from an EMBL/GenBank/DDBJ whole genome shotgun (WGS) entry which is preliminary data.</text>
</comment>
<feature type="region of interest" description="Disordered" evidence="1">
    <location>
        <begin position="1"/>
        <end position="71"/>
    </location>
</feature>
<dbReference type="EMBL" id="WNWQ01000328">
    <property type="protein sequence ID" value="KAE9970411.1"/>
    <property type="molecule type" value="Genomic_DNA"/>
</dbReference>
<feature type="compositionally biased region" description="Basic and acidic residues" evidence="1">
    <location>
        <begin position="283"/>
        <end position="296"/>
    </location>
</feature>
<feature type="compositionally biased region" description="Basic and acidic residues" evidence="1">
    <location>
        <begin position="209"/>
        <end position="236"/>
    </location>
</feature>
<gene>
    <name evidence="2" type="ORF">BLS_004913</name>
</gene>
<name>A0A8H3UGZ2_VENIN</name>
<feature type="compositionally biased region" description="Basic and acidic residues" evidence="1">
    <location>
        <begin position="266"/>
        <end position="276"/>
    </location>
</feature>
<feature type="compositionally biased region" description="Acidic residues" evidence="1">
    <location>
        <begin position="8"/>
        <end position="20"/>
    </location>
</feature>
<organism evidence="2 3">
    <name type="scientific">Venturia inaequalis</name>
    <name type="common">Apple scab fungus</name>
    <dbReference type="NCBI Taxonomy" id="5025"/>
    <lineage>
        <taxon>Eukaryota</taxon>
        <taxon>Fungi</taxon>
        <taxon>Dikarya</taxon>
        <taxon>Ascomycota</taxon>
        <taxon>Pezizomycotina</taxon>
        <taxon>Dothideomycetes</taxon>
        <taxon>Pleosporomycetidae</taxon>
        <taxon>Venturiales</taxon>
        <taxon>Venturiaceae</taxon>
        <taxon>Venturia</taxon>
    </lineage>
</organism>
<feature type="compositionally biased region" description="Low complexity" evidence="1">
    <location>
        <begin position="248"/>
        <end position="265"/>
    </location>
</feature>
<evidence type="ECO:0000256" key="1">
    <source>
        <dbReference type="SAM" id="MobiDB-lite"/>
    </source>
</evidence>
<feature type="compositionally biased region" description="Low complexity" evidence="1">
    <location>
        <begin position="180"/>
        <end position="190"/>
    </location>
</feature>
<protein>
    <submittedName>
        <fullName evidence="2">Uncharacterized protein</fullName>
    </submittedName>
</protein>
<feature type="region of interest" description="Disordered" evidence="1">
    <location>
        <begin position="177"/>
        <end position="296"/>
    </location>
</feature>
<evidence type="ECO:0000313" key="3">
    <source>
        <dbReference type="Proteomes" id="UP000433883"/>
    </source>
</evidence>
<feature type="compositionally biased region" description="Polar residues" evidence="1">
    <location>
        <begin position="47"/>
        <end position="62"/>
    </location>
</feature>
<dbReference type="Proteomes" id="UP000433883">
    <property type="component" value="Unassembled WGS sequence"/>
</dbReference>
<feature type="region of interest" description="Disordered" evidence="1">
    <location>
        <begin position="310"/>
        <end position="339"/>
    </location>
</feature>
<dbReference type="AlphaFoldDB" id="A0A8H3UGZ2"/>
<accession>A0A8H3UGZ2</accession>
<evidence type="ECO:0000313" key="2">
    <source>
        <dbReference type="EMBL" id="KAE9970411.1"/>
    </source>
</evidence>
<sequence length="339" mass="38324">MKPKTEYFSEDDINFNDEGEGNSLALNLKTSPPRTPVLPHEAGRPGPSNSNSMAPTPSTSWSKGPETGTRESLKIPADWQDGQFNAHLAFSQCIPTLDKGRHPSNSEWGKICKNCGVPLGPGHISSFTCNRQCFICVFRKRPDALRVNCHQGKPCDSHRHAEGLYRKYARKEKGYKECYPSEPQQSQQGSQREREASPRRGGHGNRAFSRREPRQTRTNEPLRGRESSRRGRDPSPPRHGRSTYRPDSSISGYGRQQGSSQGGRPQRVDMDKDVADRLLNNSGKRERDSHDDEDRWDWLCTSIQGKELFKNSRTGDVSVGHPSNFPYFKKRNMGEPSDW</sequence>